<sequence length="226" mass="25058">MSRGIIYVMTTVVPGLVKIGKTGCQNFESRMYGLERNGYFNVVGLKRHFAIEVDDYDAKEELLDEIFSKSRVPGSELFALDVNLVVQLLSSLDGTKVYPKDESKEDAFDQATEQRAASSDWSCIPDGTYHMDPHVKGMHGASATMVASGGSFVVKAGSVCLTDPSDKWRPEARKTALIENGVLRHDVTCRAPSTAGWVVLDRSNNGWKVWRTEDGRYLDSLRESND</sequence>
<gene>
    <name evidence="2" type="ORF">FYJ69_04575</name>
</gene>
<dbReference type="SMART" id="SM00974">
    <property type="entry name" value="T5orf172"/>
    <property type="match status" value="1"/>
</dbReference>
<comment type="caution">
    <text evidence="2">The sequence shown here is derived from an EMBL/GenBank/DDBJ whole genome shotgun (WGS) entry which is preliminary data.</text>
</comment>
<evidence type="ECO:0000259" key="1">
    <source>
        <dbReference type="SMART" id="SM00974"/>
    </source>
</evidence>
<dbReference type="InterPro" id="IPR018306">
    <property type="entry name" value="Phage_T5_Orf172_DNA-bd"/>
</dbReference>
<reference evidence="2 3" key="1">
    <citation type="submission" date="2019-08" db="EMBL/GenBank/DDBJ databases">
        <title>In-depth cultivation of the pig gut microbiome towards novel bacterial diversity and tailored functional studies.</title>
        <authorList>
            <person name="Wylensek D."/>
            <person name="Hitch T.C.A."/>
            <person name="Clavel T."/>
        </authorList>
    </citation>
    <scope>NUCLEOTIDE SEQUENCE [LARGE SCALE GENOMIC DNA]</scope>
    <source>
        <strain evidence="2 3">WB01_CNA04</strain>
    </source>
</reference>
<protein>
    <submittedName>
        <fullName evidence="2">DUF4357 domain-containing protein</fullName>
    </submittedName>
</protein>
<dbReference type="InterPro" id="IPR025579">
    <property type="entry name" value="DUF4357"/>
</dbReference>
<accession>A0A6N7XAB8</accession>
<dbReference type="RefSeq" id="WP_154540354.1">
    <property type="nucleotide sequence ID" value="NZ_VUND01000001.1"/>
</dbReference>
<dbReference type="EMBL" id="VUND01000001">
    <property type="protein sequence ID" value="MST60187.1"/>
    <property type="molecule type" value="Genomic_DNA"/>
</dbReference>
<name>A0A6N7XAB8_9ACTN</name>
<evidence type="ECO:0000313" key="3">
    <source>
        <dbReference type="Proteomes" id="UP000434342"/>
    </source>
</evidence>
<organism evidence="2 3">
    <name type="scientific">Parafannyhessea umbonata</name>
    <dbReference type="NCBI Taxonomy" id="604330"/>
    <lineage>
        <taxon>Bacteria</taxon>
        <taxon>Bacillati</taxon>
        <taxon>Actinomycetota</taxon>
        <taxon>Coriobacteriia</taxon>
        <taxon>Coriobacteriales</taxon>
        <taxon>Atopobiaceae</taxon>
        <taxon>Parafannyhessea</taxon>
    </lineage>
</organism>
<dbReference type="AlphaFoldDB" id="A0A6N7XAB8"/>
<evidence type="ECO:0000313" key="2">
    <source>
        <dbReference type="EMBL" id="MST60187.1"/>
    </source>
</evidence>
<feature type="domain" description="Bacteriophage T5 Orf172 DNA-binding" evidence="1">
    <location>
        <begin position="11"/>
        <end position="92"/>
    </location>
</feature>
<dbReference type="Proteomes" id="UP000434342">
    <property type="component" value="Unassembled WGS sequence"/>
</dbReference>
<dbReference type="Pfam" id="PF14267">
    <property type="entry name" value="DUF4357"/>
    <property type="match status" value="1"/>
</dbReference>
<proteinExistence type="predicted"/>
<dbReference type="Pfam" id="PF10544">
    <property type="entry name" value="T5orf172"/>
    <property type="match status" value="1"/>
</dbReference>